<proteinExistence type="predicted"/>
<sequence>MAPSPGLSPSARAATPGSPTDPATGLRLRLEEGLRQLHLCLYWINYRRQLTKLRDRDHDRRAEELANQIMKGVIGPFLERARWIPGLVHLVQRAKEEPATYNELIDQLNKPREDLIGRLIAAVDPDRTPSTDRLLPLLERCLLGTSHLSDQNPNRGCEVGPVDSATFWLHQGKALAGWLRLGPELNKFENKWQFDAEIDRYAAKLNKLVASLLEHRDPRLENHLSEIGGGLRVLATKMRSNLEQGGEIDPRWRFHCAEIFESMPEGWPPRALSEMSLILDAGGTGGDWLDAIREARSTGATDGRVVLAEWLLGCLDGLDQKRPLPELAWSQVEQGLSSMLGRECTLVRTQAVDSAGRESWRVEEPTRPSGKLPRLKQTGLVLDGSTVVRPAIIQVPRDVESILALPLDRLGAEASGELGGLARQLRGLLARSPTLEQGRMEPDDLVLVWRTLVRAAISPSPASGLLVDGLRRLGYVLAAAPAGPGQTPVDGWVAVLPDPLADCPTPLETEGVHGPGAVALRCPDKTHLFPAVWLRVPHPWAGRERWLDVLIKHEATLLRLADPATGWVRASGLGDLVRGLAAARSGGSPPDRQGADLAAEIFAVFHDRWRRVARPDAPPGDRERRQEAGMIARDLYQALEEPARRHLGLPLRPQDLAPDLEAMEQGVPGDDVVVEWEPSPGSKSRVEVAEVVLGGRGRPACLRLVAPKRCDDRVLAWARLPGPEGLLTGRLRPIRQRLLWMPRSDRPALEAPLAELASLLASDAALGELVAAGRLGDEAARAWLRRLLTDRVVAVYPAIDPESLDFLPPEAAAAPGLAWTYHDDIPAGSIVPDAPVNFSTDPARARATLSLGPRGRHPWLDAAIDLEGWLERRPPSRLAETLRGPAGRLAAEARSTIGARESAPKEVLQAPFEAVLSALIDGGAPDSPGAADEAMRHLARVADGLGLRLRPSGWSFAAPPAQGTVPVDEAVADPDAHPARFEAAGPPAGFLVLRRFGLGSTPGHYIVSAGPPPPHFDALRTALVAIGEPAAPLVVMAQSWPASAPAGRLELDAIQLFLRFWESLGGGFRREAYDSFRVAEEALTSLLEAGFGLTKFEPRMLQDYRDEWVEITSRGDLGTGRVRRVVRPGLRTRDNLLRVAALVEAE</sequence>
<feature type="region of interest" description="Disordered" evidence="1">
    <location>
        <begin position="1"/>
        <end position="25"/>
    </location>
</feature>
<reference evidence="2 3" key="1">
    <citation type="submission" date="2019-02" db="EMBL/GenBank/DDBJ databases">
        <title>Deep-cultivation of Planctomycetes and their phenomic and genomic characterization uncovers novel biology.</title>
        <authorList>
            <person name="Wiegand S."/>
            <person name="Jogler M."/>
            <person name="Boedeker C."/>
            <person name="Pinto D."/>
            <person name="Vollmers J."/>
            <person name="Rivas-Marin E."/>
            <person name="Kohn T."/>
            <person name="Peeters S.H."/>
            <person name="Heuer A."/>
            <person name="Rast P."/>
            <person name="Oberbeckmann S."/>
            <person name="Bunk B."/>
            <person name="Jeske O."/>
            <person name="Meyerdierks A."/>
            <person name="Storesund J.E."/>
            <person name="Kallscheuer N."/>
            <person name="Luecker S."/>
            <person name="Lage O.M."/>
            <person name="Pohl T."/>
            <person name="Merkel B.J."/>
            <person name="Hornburger P."/>
            <person name="Mueller R.-W."/>
            <person name="Bruemmer F."/>
            <person name="Labrenz M."/>
            <person name="Spormann A.M."/>
            <person name="Op den Camp H."/>
            <person name="Overmann J."/>
            <person name="Amann R."/>
            <person name="Jetten M.S.M."/>
            <person name="Mascher T."/>
            <person name="Medema M.H."/>
            <person name="Devos D.P."/>
            <person name="Kaster A.-K."/>
            <person name="Ovreas L."/>
            <person name="Rohde M."/>
            <person name="Galperin M.Y."/>
            <person name="Jogler C."/>
        </authorList>
    </citation>
    <scope>NUCLEOTIDE SEQUENCE [LARGE SCALE GENOMIC DNA]</scope>
    <source>
        <strain evidence="2 3">ElP</strain>
    </source>
</reference>
<dbReference type="Proteomes" id="UP000317835">
    <property type="component" value="Chromosome"/>
</dbReference>
<name>A0A518H635_9BACT</name>
<accession>A0A518H635</accession>
<keyword evidence="3" id="KW-1185">Reference proteome</keyword>
<dbReference type="KEGG" id="tpla:ElP_42190"/>
<dbReference type="AlphaFoldDB" id="A0A518H635"/>
<gene>
    <name evidence="2" type="ORF">ElP_42190</name>
</gene>
<dbReference type="EMBL" id="CP036426">
    <property type="protein sequence ID" value="QDV36299.1"/>
    <property type="molecule type" value="Genomic_DNA"/>
</dbReference>
<evidence type="ECO:0000256" key="1">
    <source>
        <dbReference type="SAM" id="MobiDB-lite"/>
    </source>
</evidence>
<protein>
    <submittedName>
        <fullName evidence="2">Uncharacterized protein</fullName>
    </submittedName>
</protein>
<organism evidence="2 3">
    <name type="scientific">Tautonia plasticadhaerens</name>
    <dbReference type="NCBI Taxonomy" id="2527974"/>
    <lineage>
        <taxon>Bacteria</taxon>
        <taxon>Pseudomonadati</taxon>
        <taxon>Planctomycetota</taxon>
        <taxon>Planctomycetia</taxon>
        <taxon>Isosphaerales</taxon>
        <taxon>Isosphaeraceae</taxon>
        <taxon>Tautonia</taxon>
    </lineage>
</organism>
<evidence type="ECO:0000313" key="3">
    <source>
        <dbReference type="Proteomes" id="UP000317835"/>
    </source>
</evidence>
<dbReference type="RefSeq" id="WP_145272455.1">
    <property type="nucleotide sequence ID" value="NZ_CP036426.1"/>
</dbReference>
<evidence type="ECO:0000313" key="2">
    <source>
        <dbReference type="EMBL" id="QDV36299.1"/>
    </source>
</evidence>